<evidence type="ECO:0000313" key="3">
    <source>
        <dbReference type="Proteomes" id="UP001300692"/>
    </source>
</evidence>
<dbReference type="Pfam" id="PF18962">
    <property type="entry name" value="Por_Secre_tail"/>
    <property type="match status" value="1"/>
</dbReference>
<dbReference type="RefSeq" id="WP_264136042.1">
    <property type="nucleotide sequence ID" value="NZ_JAOYOD010000001.1"/>
</dbReference>
<dbReference type="InterPro" id="IPR026444">
    <property type="entry name" value="Secre_tail"/>
</dbReference>
<dbReference type="Proteomes" id="UP001300692">
    <property type="component" value="Unassembled WGS sequence"/>
</dbReference>
<dbReference type="SUPFAM" id="SSF49899">
    <property type="entry name" value="Concanavalin A-like lectins/glucanases"/>
    <property type="match status" value="1"/>
</dbReference>
<proteinExistence type="predicted"/>
<feature type="domain" description="Secretion system C-terminal sorting" evidence="1">
    <location>
        <begin position="1662"/>
        <end position="1733"/>
    </location>
</feature>
<reference evidence="2 3" key="1">
    <citation type="submission" date="2022-10" db="EMBL/GenBank/DDBJ databases">
        <title>Comparative genomics and taxonomic characterization of three novel marine species of genus Reichenbachiella exhibiting antioxidant and polysaccharide degradation activities.</title>
        <authorList>
            <person name="Muhammad N."/>
            <person name="Lee Y.-J."/>
            <person name="Ko J."/>
            <person name="Kim S.-G."/>
        </authorList>
    </citation>
    <scope>NUCLEOTIDE SEQUENCE [LARGE SCALE GENOMIC DNA]</scope>
    <source>
        <strain evidence="2 3">ABR2-5</strain>
    </source>
</reference>
<protein>
    <submittedName>
        <fullName evidence="2">T9SS type A sorting domain-containing protein</fullName>
    </submittedName>
</protein>
<comment type="caution">
    <text evidence="2">The sequence shown here is derived from an EMBL/GenBank/DDBJ whole genome shotgun (WGS) entry which is preliminary data.</text>
</comment>
<name>A0ABT3CND5_9BACT</name>
<evidence type="ECO:0000259" key="1">
    <source>
        <dbReference type="Pfam" id="PF18962"/>
    </source>
</evidence>
<keyword evidence="3" id="KW-1185">Reference proteome</keyword>
<accession>A0ABT3CND5</accession>
<sequence>MKYYLLYILIVCFYSVQAQNIELPVEVLGAEGSIASRTFELTESQASSVESLWMQVNNLSYENKASISINDGIWMELNHESVVMQYQEKARGGMTHGGFSTIRFSIPIKGIVAGSNTIQFRFNRSDGISIGYRVVKFNLLDASGAGVIDDSLFVEEDPMNWTSPIGYDDAASIAAGKDLWENAGLWSNYLNPDTVGSWYGYELLPATPIQATCGDCHVSNGYDLEYFSYSNESIIERAKFHKLSEDEGKKLAAYIRSLSSEPEGPQRYGRPWNPPYQPGPELADKSLSQWAAGAGLEAILDKDEDMLSYMFPSGVDSLSVAEYFDNDRVEDHTLMPLAVHLPDWKHWLPLVHPKDAFAIDDYYQNPTVDIHPKIGWERIKNYLDAAPIESRNMEDFKNELHIFHRHFRHFFDQASGEVRHWRTAGDAIARGTYNEVSAHIPEGIPVEMTVTSLARLLAVKNFEIMNLYDLQDKNEWFVIPEDYDELTPRRWQWLGSDYNIFEVPPHFTSCATNSNCDNFIGQSIATGNYESTAWYQLQLVLNGGNGNVGGNDPMDWQYQLSFILRASASSGIYEPVRLYHSLNAMYQLRTYEKHKTPNKNGFRARQQMPHWFYGLGDSNDFYGFAPGYFSGLLDEIQPGMRKLFLDALLSQFLQEVSRPEMNLSSWNRKSPNGGSYELEPADHSEALANIESQIGLYYYVDKMYYLLPKFAEAGVDCRIIDQLSDWCAEAWPNYDWEQFKSISSATVLLKTNENLACGEYATEFVAIGGNQGSSPRYEWWVNGTKMSTDASTYTDLSLSPGDQVTVHMTSNRDCVDQKVATAQYTVPYDDFVVKVRKNGTEWTEQTDIEVCNGDEIDLKVELPIDPLLWLDAMNVSDSELTEGALVDSWKDLSGNGYSISADQEELYPSYSSTGMNGLPAVMFGMNDNADGLRLFTTEEDDFMENDWTMVIVGQELGTGRWTDVIGNKTESKYDDGWFLRFSKDGKSEISAGGAYYGGKTYDLPFDFVAVMSKSGRNVTLSINGEYEQSLTMEDGENITTAYEIFLGLSDKGNSGSARFHKGPISELMFFDHAIDEGTQRLIEGYLSQKWKLGGGLPAFHTYSNGSPLDITLEVAQGPVVQLSAADNSYSYVVDQFSQGQLLFFQNRSDCQIAQKSVEVSYGMDPFDVPLAISYDLDGLVQGNATEVYIQEGQNLTLTLNTTTEGFQWERPDGTQLAEGEIPVLTAMTNDSNIGNWKAHILYEDVCYEGLERSLIIEVVYSDSPVHVINVQRIGNGSLSSSGVIQVLNQDQFNLSVSSDAGNKLIAIILDGVSQEVTDNFGEEYFYSLPAVSADHELTFTFEPLLTHTVEVVSEGNGGVSELGQVWVLEDRDLTLTFTPDPFAYLESVLLDGVEQLSEANDGEEYVLTLGKIHADYQVQAVFKDKVTYNVNLIISEGGGSKPGDGTHRIVEGENWSVSFYPYDGYDISDVKLDGVSLGVLDELLIERIASNHEIEVFFEEQGFTIVSTAGDHGTINPEGAHFYRIGSEVTYTFEPEAGYEISDVQIDGISKGAKAAYKFVNISSDRSIHVEFKEIKMYSIVASSGANGSISPSGESWFELGESVSYSIMPDLGYEILDVMLDGISQGPVDKLTFESIDRDHSIEASFGLILGIGDEASPISVYPNPSTGDFNLNTARGINQIEIYDLNGRRVEFSHSLDNKHINVRGMDQVQGILILTIHLDDGEITRERIIISR</sequence>
<gene>
    <name evidence="2" type="ORF">N7U62_01175</name>
</gene>
<dbReference type="NCBIfam" id="TIGR04183">
    <property type="entry name" value="Por_Secre_tail"/>
    <property type="match status" value="1"/>
</dbReference>
<organism evidence="2 3">
    <name type="scientific">Reichenbachiella ulvae</name>
    <dbReference type="NCBI Taxonomy" id="2980104"/>
    <lineage>
        <taxon>Bacteria</taxon>
        <taxon>Pseudomonadati</taxon>
        <taxon>Bacteroidota</taxon>
        <taxon>Cytophagia</taxon>
        <taxon>Cytophagales</taxon>
        <taxon>Reichenbachiellaceae</taxon>
        <taxon>Reichenbachiella</taxon>
    </lineage>
</organism>
<dbReference type="EMBL" id="JAOYOD010000001">
    <property type="protein sequence ID" value="MCV9385250.1"/>
    <property type="molecule type" value="Genomic_DNA"/>
</dbReference>
<dbReference type="InterPro" id="IPR013320">
    <property type="entry name" value="ConA-like_dom_sf"/>
</dbReference>
<evidence type="ECO:0000313" key="2">
    <source>
        <dbReference type="EMBL" id="MCV9385250.1"/>
    </source>
</evidence>